<dbReference type="RefSeq" id="WP_302930303.1">
    <property type="nucleotide sequence ID" value="NZ_JAJEPW010000131.1"/>
</dbReference>
<dbReference type="Proteomes" id="UP001199319">
    <property type="component" value="Unassembled WGS sequence"/>
</dbReference>
<dbReference type="EMBL" id="JAJEPW010000131">
    <property type="protein sequence ID" value="MCC2131209.1"/>
    <property type="molecule type" value="Genomic_DNA"/>
</dbReference>
<dbReference type="AlphaFoldDB" id="A0AAE3DHA8"/>
<accession>A0AAE3DHA8</accession>
<protein>
    <submittedName>
        <fullName evidence="1">Uncharacterized protein</fullName>
    </submittedName>
</protein>
<evidence type="ECO:0000313" key="2">
    <source>
        <dbReference type="Proteomes" id="UP001199319"/>
    </source>
</evidence>
<comment type="caution">
    <text evidence="1">The sequence shown here is derived from an EMBL/GenBank/DDBJ whole genome shotgun (WGS) entry which is preliminary data.</text>
</comment>
<name>A0AAE3DHA8_9FIRM</name>
<reference evidence="1" key="1">
    <citation type="submission" date="2021-10" db="EMBL/GenBank/DDBJ databases">
        <title>Anaerobic single-cell dispensing facilitates the cultivation of human gut bacteria.</title>
        <authorList>
            <person name="Afrizal A."/>
        </authorList>
    </citation>
    <scope>NUCLEOTIDE SEQUENCE</scope>
    <source>
        <strain evidence="1">CLA-AA-H272</strain>
    </source>
</reference>
<keyword evidence="2" id="KW-1185">Reference proteome</keyword>
<gene>
    <name evidence="1" type="ORF">LKD37_17215</name>
</gene>
<organism evidence="1 2">
    <name type="scientific">Brotocaccenecus cirricatena</name>
    <dbReference type="NCBI Taxonomy" id="3064195"/>
    <lineage>
        <taxon>Bacteria</taxon>
        <taxon>Bacillati</taxon>
        <taxon>Bacillota</taxon>
        <taxon>Clostridia</taxon>
        <taxon>Eubacteriales</taxon>
        <taxon>Oscillospiraceae</taxon>
        <taxon>Brotocaccenecus</taxon>
    </lineage>
</organism>
<proteinExistence type="predicted"/>
<evidence type="ECO:0000313" key="1">
    <source>
        <dbReference type="EMBL" id="MCC2131209.1"/>
    </source>
</evidence>
<sequence>MDTQNTSRQLRYLEEVRIPLHRAGIGTLPLEGEQLPVLWNGAPLCRITGKGSVFYRREDADTSQAEDALYRVEDIAAKTLEYMTAMEFAPQLKASGLDGDYRILADFGGTVLAGAPSKYGVQFVTWDWDYHTLGS</sequence>